<dbReference type="Proteomes" id="UP000663760">
    <property type="component" value="Chromosome 2"/>
</dbReference>
<protein>
    <recommendedName>
        <fullName evidence="2">Retrovirus-related Pol polyprotein from transposon TNT 1-94-like beta-barrel domain-containing protein</fullName>
    </recommendedName>
</protein>
<gene>
    <name evidence="3" type="ORF">SI8410_02003193</name>
</gene>
<dbReference type="OrthoDB" id="2013098at2759"/>
<accession>A0A7I8K4C7</accession>
<name>A0A7I8K4C7_SPIIN</name>
<evidence type="ECO:0000259" key="2">
    <source>
        <dbReference type="Pfam" id="PF22936"/>
    </source>
</evidence>
<sequence>MAKINDFLLQGIQETQVEDEMWYLDTSVTNHMTDKKRLLCDFDDSLGSVVKFGDGSNIDISVFFLLHSTWKWCCKKEEHNTHENDRSSSIEEDCPRRYKDID</sequence>
<feature type="domain" description="Retrovirus-related Pol polyprotein from transposon TNT 1-94-like beta-barrel" evidence="2">
    <location>
        <begin position="22"/>
        <end position="60"/>
    </location>
</feature>
<dbReference type="AlphaFoldDB" id="A0A7I8K4C7"/>
<evidence type="ECO:0000313" key="3">
    <source>
        <dbReference type="EMBL" id="CAA7391998.1"/>
    </source>
</evidence>
<organism evidence="3 4">
    <name type="scientific">Spirodela intermedia</name>
    <name type="common">Intermediate duckweed</name>
    <dbReference type="NCBI Taxonomy" id="51605"/>
    <lineage>
        <taxon>Eukaryota</taxon>
        <taxon>Viridiplantae</taxon>
        <taxon>Streptophyta</taxon>
        <taxon>Embryophyta</taxon>
        <taxon>Tracheophyta</taxon>
        <taxon>Spermatophyta</taxon>
        <taxon>Magnoliopsida</taxon>
        <taxon>Liliopsida</taxon>
        <taxon>Araceae</taxon>
        <taxon>Lemnoideae</taxon>
        <taxon>Spirodela</taxon>
    </lineage>
</organism>
<dbReference type="InterPro" id="IPR054722">
    <property type="entry name" value="PolX-like_BBD"/>
</dbReference>
<reference evidence="3" key="1">
    <citation type="submission" date="2020-02" db="EMBL/GenBank/DDBJ databases">
        <authorList>
            <person name="Scholz U."/>
            <person name="Mascher M."/>
            <person name="Fiebig A."/>
        </authorList>
    </citation>
    <scope>NUCLEOTIDE SEQUENCE</scope>
</reference>
<proteinExistence type="predicted"/>
<dbReference type="Pfam" id="PF22936">
    <property type="entry name" value="Pol_BBD"/>
    <property type="match status" value="1"/>
</dbReference>
<feature type="region of interest" description="Disordered" evidence="1">
    <location>
        <begin position="78"/>
        <end position="102"/>
    </location>
</feature>
<evidence type="ECO:0000313" key="4">
    <source>
        <dbReference type="Proteomes" id="UP000663760"/>
    </source>
</evidence>
<evidence type="ECO:0000256" key="1">
    <source>
        <dbReference type="SAM" id="MobiDB-lite"/>
    </source>
</evidence>
<dbReference type="EMBL" id="LR746265">
    <property type="protein sequence ID" value="CAA7391998.1"/>
    <property type="molecule type" value="Genomic_DNA"/>
</dbReference>
<keyword evidence="4" id="KW-1185">Reference proteome</keyword>